<dbReference type="EMBL" id="JBEPMB010000005">
    <property type="protein sequence ID" value="MET3614884.1"/>
    <property type="molecule type" value="Genomic_DNA"/>
</dbReference>
<keyword evidence="3" id="KW-1185">Reference proteome</keyword>
<feature type="transmembrane region" description="Helical" evidence="1">
    <location>
        <begin position="45"/>
        <end position="68"/>
    </location>
</feature>
<sequence>MRKPLIAFAVLAIAFLVIDSIWLGIIAVEFYKATIGHLLAPKPDFVAAAFFYVIYLCGVVHFVVLPAVAEGSVLKATRQGALFGFVAYATYDLTNMATMRDWPLSVTLADLAWGAFITAAASTISAWALKRFG</sequence>
<gene>
    <name evidence="2" type="ORF">ABID16_003227</name>
</gene>
<evidence type="ECO:0000256" key="1">
    <source>
        <dbReference type="SAM" id="Phobius"/>
    </source>
</evidence>
<feature type="transmembrane region" description="Helical" evidence="1">
    <location>
        <begin position="111"/>
        <end position="129"/>
    </location>
</feature>
<accession>A0ABV2J4U7</accession>
<dbReference type="Pfam" id="PF09945">
    <property type="entry name" value="DUF2177"/>
    <property type="match status" value="1"/>
</dbReference>
<protein>
    <submittedName>
        <fullName evidence="2">Membrane protein</fullName>
    </submittedName>
</protein>
<evidence type="ECO:0000313" key="2">
    <source>
        <dbReference type="EMBL" id="MET3614884.1"/>
    </source>
</evidence>
<dbReference type="RefSeq" id="WP_354557374.1">
    <property type="nucleotide sequence ID" value="NZ_JBEPMB010000005.1"/>
</dbReference>
<keyword evidence="1" id="KW-1133">Transmembrane helix</keyword>
<organism evidence="2 3">
    <name type="scientific">Rhizobium aquaticum</name>
    <dbReference type="NCBI Taxonomy" id="1549636"/>
    <lineage>
        <taxon>Bacteria</taxon>
        <taxon>Pseudomonadati</taxon>
        <taxon>Pseudomonadota</taxon>
        <taxon>Alphaproteobacteria</taxon>
        <taxon>Hyphomicrobiales</taxon>
        <taxon>Rhizobiaceae</taxon>
        <taxon>Rhizobium/Agrobacterium group</taxon>
        <taxon>Rhizobium</taxon>
    </lineage>
</organism>
<comment type="caution">
    <text evidence="2">The sequence shown here is derived from an EMBL/GenBank/DDBJ whole genome shotgun (WGS) entry which is preliminary data.</text>
</comment>
<keyword evidence="1" id="KW-0472">Membrane</keyword>
<name>A0ABV2J4U7_9HYPH</name>
<feature type="transmembrane region" description="Helical" evidence="1">
    <location>
        <begin position="5"/>
        <end position="25"/>
    </location>
</feature>
<dbReference type="InterPro" id="IPR018687">
    <property type="entry name" value="DUF2177_membr"/>
</dbReference>
<keyword evidence="1" id="KW-0812">Transmembrane</keyword>
<evidence type="ECO:0000313" key="3">
    <source>
        <dbReference type="Proteomes" id="UP001549047"/>
    </source>
</evidence>
<proteinExistence type="predicted"/>
<dbReference type="Proteomes" id="UP001549047">
    <property type="component" value="Unassembled WGS sequence"/>
</dbReference>
<reference evidence="2 3" key="1">
    <citation type="submission" date="2024-06" db="EMBL/GenBank/DDBJ databases">
        <title>Genomic Encyclopedia of Type Strains, Phase IV (KMG-IV): sequencing the most valuable type-strain genomes for metagenomic binning, comparative biology and taxonomic classification.</title>
        <authorList>
            <person name="Goeker M."/>
        </authorList>
    </citation>
    <scope>NUCLEOTIDE SEQUENCE [LARGE SCALE GENOMIC DNA]</scope>
    <source>
        <strain evidence="2 3">DSM 29780</strain>
    </source>
</reference>